<dbReference type="EMBL" id="JARKIK010000116">
    <property type="protein sequence ID" value="KAK8721182.1"/>
    <property type="molecule type" value="Genomic_DNA"/>
</dbReference>
<sequence length="100" mass="11108">MIDLGSSHKCQFTHGERPPCCIYVMLNSASERELPTPHTHTASSSGLVNNFDWRNLIAVANNLADYGVHNGILVVYICNCSYINLVYLNGNLITNVREVL</sequence>
<accession>A0AAW0VVR5</accession>
<dbReference type="EMBL" id="JARKIK010000116">
    <property type="protein sequence ID" value="KAK8721184.1"/>
    <property type="molecule type" value="Genomic_DNA"/>
</dbReference>
<protein>
    <submittedName>
        <fullName evidence="1">Uncharacterized protein</fullName>
    </submittedName>
</protein>
<proteinExistence type="predicted"/>
<evidence type="ECO:0000313" key="2">
    <source>
        <dbReference type="Proteomes" id="UP001445076"/>
    </source>
</evidence>
<comment type="caution">
    <text evidence="1">The sequence shown here is derived from an EMBL/GenBank/DDBJ whole genome shotgun (WGS) entry which is preliminary data.</text>
</comment>
<keyword evidence="2" id="KW-1185">Reference proteome</keyword>
<organism evidence="1 2">
    <name type="scientific">Cherax quadricarinatus</name>
    <name type="common">Australian red claw crayfish</name>
    <dbReference type="NCBI Taxonomy" id="27406"/>
    <lineage>
        <taxon>Eukaryota</taxon>
        <taxon>Metazoa</taxon>
        <taxon>Ecdysozoa</taxon>
        <taxon>Arthropoda</taxon>
        <taxon>Crustacea</taxon>
        <taxon>Multicrustacea</taxon>
        <taxon>Malacostraca</taxon>
        <taxon>Eumalacostraca</taxon>
        <taxon>Eucarida</taxon>
        <taxon>Decapoda</taxon>
        <taxon>Pleocyemata</taxon>
        <taxon>Astacidea</taxon>
        <taxon>Parastacoidea</taxon>
        <taxon>Parastacidae</taxon>
        <taxon>Cherax</taxon>
    </lineage>
</organism>
<evidence type="ECO:0000313" key="1">
    <source>
        <dbReference type="EMBL" id="KAK8721182.1"/>
    </source>
</evidence>
<reference evidence="1 2" key="1">
    <citation type="journal article" date="2024" name="BMC Genomics">
        <title>Genome assembly of redclaw crayfish (Cherax quadricarinatus) provides insights into its immune adaptation and hypoxia tolerance.</title>
        <authorList>
            <person name="Liu Z."/>
            <person name="Zheng J."/>
            <person name="Li H."/>
            <person name="Fang K."/>
            <person name="Wang S."/>
            <person name="He J."/>
            <person name="Zhou D."/>
            <person name="Weng S."/>
            <person name="Chi M."/>
            <person name="Gu Z."/>
            <person name="He J."/>
            <person name="Li F."/>
            <person name="Wang M."/>
        </authorList>
    </citation>
    <scope>NUCLEOTIDE SEQUENCE [LARGE SCALE GENOMIC DNA]</scope>
    <source>
        <strain evidence="1">ZL_2023a</strain>
    </source>
</reference>
<gene>
    <name evidence="1" type="ORF">OTU49_012890</name>
</gene>
<name>A0AAW0VVR5_CHEQU</name>
<reference evidence="1" key="2">
    <citation type="submission" date="2024-01" db="EMBL/GenBank/DDBJ databases">
        <authorList>
            <person name="He J."/>
            <person name="Wang M."/>
            <person name="Zheng J."/>
            <person name="Liu Z."/>
        </authorList>
    </citation>
    <scope>NUCLEOTIDE SEQUENCE</scope>
    <source>
        <strain evidence="1">ZL_2023a</strain>
        <tissue evidence="1">Muscle</tissue>
    </source>
</reference>
<dbReference type="Proteomes" id="UP001445076">
    <property type="component" value="Unassembled WGS sequence"/>
</dbReference>
<dbReference type="AlphaFoldDB" id="A0AAW0VVR5"/>